<proteinExistence type="predicted"/>
<accession>A0A2S5CFN4</accession>
<reference evidence="1 2" key="1">
    <citation type="submission" date="2017-11" db="EMBL/GenBank/DDBJ databases">
        <title>Draft Genome Sequence of Methylobacter psychrotolerans Sph1T, an Obligate Methanotroph from Low-Temperature Environments.</title>
        <authorList>
            <person name="Oshkin I.Y."/>
            <person name="Miroshnikov K."/>
            <person name="Belova S.E."/>
            <person name="Korzhenkov A."/>
            <person name="Toshchakov S.V."/>
            <person name="Dedysh S.N."/>
        </authorList>
    </citation>
    <scope>NUCLEOTIDE SEQUENCE [LARGE SCALE GENOMIC DNA]</scope>
    <source>
        <strain evidence="1 2">Sph1</strain>
    </source>
</reference>
<dbReference type="EMBL" id="PGFZ01000041">
    <property type="protein sequence ID" value="POZ49623.1"/>
    <property type="molecule type" value="Genomic_DNA"/>
</dbReference>
<comment type="caution">
    <text evidence="1">The sequence shown here is derived from an EMBL/GenBank/DDBJ whole genome shotgun (WGS) entry which is preliminary data.</text>
</comment>
<evidence type="ECO:0000313" key="2">
    <source>
        <dbReference type="Proteomes" id="UP000237423"/>
    </source>
</evidence>
<organism evidence="1 2">
    <name type="scientific">Methylovulum psychrotolerans</name>
    <dbReference type="NCBI Taxonomy" id="1704499"/>
    <lineage>
        <taxon>Bacteria</taxon>
        <taxon>Pseudomonadati</taxon>
        <taxon>Pseudomonadota</taxon>
        <taxon>Gammaproteobacteria</taxon>
        <taxon>Methylococcales</taxon>
        <taxon>Methylococcaceae</taxon>
        <taxon>Methylovulum</taxon>
    </lineage>
</organism>
<dbReference type="Proteomes" id="UP000237423">
    <property type="component" value="Unassembled WGS sequence"/>
</dbReference>
<gene>
    <name evidence="1" type="ORF">AADEFJLK_04604</name>
</gene>
<evidence type="ECO:0000313" key="1">
    <source>
        <dbReference type="EMBL" id="POZ49623.1"/>
    </source>
</evidence>
<protein>
    <submittedName>
        <fullName evidence="1">Uncharacterized protein</fullName>
    </submittedName>
</protein>
<dbReference type="AlphaFoldDB" id="A0A2S5CFN4"/>
<sequence>MQINTQIDDSYQQKIAAIHEATQLNTPEIIKQALDLLYEKTALTGRQKNRILLEMLAGTAEGPEDLSVNHKDYLLQGWKEKHGID</sequence>
<dbReference type="RefSeq" id="WP_103975975.1">
    <property type="nucleotide sequence ID" value="NZ_JAGVVN010000005.1"/>
</dbReference>
<name>A0A2S5CFN4_9GAMM</name>